<sequence>MATFLSQSYSPYLRSEKNNDSKSSSPFRHLGGEIYLYRDIECTEKEKVRSAQQCLKVHEKSTISSRARARRAIRQLENAVERETETTEKEIPSLNWALAFAKCCQSDKQSIVDYINEQKELFLLEYRVKVKQCTMTKLEKLAAKEERRAKIAETKLEEDTLAFEEFLRENDRSSVEALKIATQEAKSKLELTTEVNAAMNEVFAIKSDIANSEDILRRYLSYEKFLMSISPQEWQEKQLEKRGKKKPEKKRMSKILLTLPNREKPDLKSQSPYVLCRKLNSTVNLGGQYLCTSEKNVSSDDDFSLEDIPSDVEPEIYFEDPEELLQMLAFFEEQNLTLFQNIQDLVAALEDCRQRERIVKEQMEQKIKSLVDEKAAIIADCMKEEEKSDGLALKAKIFSSGQYNPATMDKILNTLNKRVAEVYKVCGEESEVSSLTTLQMLKVVEIRVSQLCEMLEAIPNEYLDVIEANEKLRMKERRQRLREEKLEELKRVQEERVKVALARAIAAPKQRVGRKLVYRSQPAETKHGKKQVLNVNARSEEDYYFT</sequence>
<feature type="domain" description="DUF4200" evidence="3">
    <location>
        <begin position="114"/>
        <end position="231"/>
    </location>
</feature>
<proteinExistence type="predicted"/>
<evidence type="ECO:0000256" key="1">
    <source>
        <dbReference type="ARBA" id="ARBA00023054"/>
    </source>
</evidence>
<name>A0AA97JSI8_EUBMA</name>
<evidence type="ECO:0000313" key="5">
    <source>
        <dbReference type="RefSeq" id="XP_054843728.1"/>
    </source>
</evidence>
<dbReference type="GO" id="GO:0005813">
    <property type="term" value="C:centrosome"/>
    <property type="evidence" value="ECO:0007669"/>
    <property type="project" value="TreeGrafter"/>
</dbReference>
<evidence type="ECO:0000256" key="2">
    <source>
        <dbReference type="SAM" id="Coils"/>
    </source>
</evidence>
<feature type="coiled-coil region" evidence="2">
    <location>
        <begin position="353"/>
        <end position="380"/>
    </location>
</feature>
<dbReference type="CTD" id="120935"/>
<gene>
    <name evidence="5" type="primary">CCDC38</name>
</gene>
<feature type="coiled-coil region" evidence="2">
    <location>
        <begin position="471"/>
        <end position="498"/>
    </location>
</feature>
<accession>A0AA97JSI8</accession>
<dbReference type="GeneID" id="129335317"/>
<dbReference type="KEGG" id="emc:129335317"/>
<dbReference type="Pfam" id="PF13863">
    <property type="entry name" value="DUF4200"/>
    <property type="match status" value="1"/>
</dbReference>
<dbReference type="RefSeq" id="XP_054843728.1">
    <property type="nucleotide sequence ID" value="XM_054987753.1"/>
</dbReference>
<keyword evidence="4" id="KW-1185">Reference proteome</keyword>
<dbReference type="PANTHER" id="PTHR21683:SF7">
    <property type="entry name" value="COILED-COIL DOMAIN-CONTAINING PROTEIN 38"/>
    <property type="match status" value="1"/>
</dbReference>
<organism evidence="4 5">
    <name type="scientific">Eublepharis macularius</name>
    <name type="common">Leopard gecko</name>
    <name type="synonym">Cyrtodactylus macularius</name>
    <dbReference type="NCBI Taxonomy" id="481883"/>
    <lineage>
        <taxon>Eukaryota</taxon>
        <taxon>Metazoa</taxon>
        <taxon>Chordata</taxon>
        <taxon>Craniata</taxon>
        <taxon>Vertebrata</taxon>
        <taxon>Euteleostomi</taxon>
        <taxon>Lepidosauria</taxon>
        <taxon>Squamata</taxon>
        <taxon>Bifurcata</taxon>
        <taxon>Gekkota</taxon>
        <taxon>Eublepharidae</taxon>
        <taxon>Eublepharinae</taxon>
        <taxon>Eublepharis</taxon>
    </lineage>
</organism>
<evidence type="ECO:0000313" key="4">
    <source>
        <dbReference type="Proteomes" id="UP001190640"/>
    </source>
</evidence>
<keyword evidence="1 2" id="KW-0175">Coiled coil</keyword>
<dbReference type="AlphaFoldDB" id="A0AA97JSI8"/>
<protein>
    <submittedName>
        <fullName evidence="5">Coiled-coil domain-containing protein 38</fullName>
    </submittedName>
</protein>
<dbReference type="Proteomes" id="UP001190640">
    <property type="component" value="Chromosome 9"/>
</dbReference>
<reference evidence="5" key="1">
    <citation type="submission" date="2025-08" db="UniProtKB">
        <authorList>
            <consortium name="RefSeq"/>
        </authorList>
    </citation>
    <scope>IDENTIFICATION</scope>
    <source>
        <tissue evidence="5">Blood</tissue>
    </source>
</reference>
<dbReference type="InterPro" id="IPR051147">
    <property type="entry name" value="CFAP_domain-containing"/>
</dbReference>
<dbReference type="InterPro" id="IPR025252">
    <property type="entry name" value="DUF4200"/>
</dbReference>
<dbReference type="PANTHER" id="PTHR21683">
    <property type="entry name" value="COILED-COIL DOMAIN-CONTAINING PROTEIN 42 LIKE-2-LIKE-RELATED"/>
    <property type="match status" value="1"/>
</dbReference>
<evidence type="ECO:0000259" key="3">
    <source>
        <dbReference type="Pfam" id="PF13863"/>
    </source>
</evidence>